<evidence type="ECO:0000256" key="3">
    <source>
        <dbReference type="ARBA" id="ARBA00022759"/>
    </source>
</evidence>
<keyword evidence="7" id="KW-1133">Transmembrane helix</keyword>
<dbReference type="SUPFAM" id="SSF50199">
    <property type="entry name" value="Staphylococcal nuclease"/>
    <property type="match status" value="2"/>
</dbReference>
<evidence type="ECO:0000256" key="1">
    <source>
        <dbReference type="ARBA" id="ARBA00005435"/>
    </source>
</evidence>
<dbReference type="GO" id="GO:0005739">
    <property type="term" value="C:mitochondrion"/>
    <property type="evidence" value="ECO:0007669"/>
    <property type="project" value="TreeGrafter"/>
</dbReference>
<dbReference type="GO" id="GO:0004519">
    <property type="term" value="F:endonuclease activity"/>
    <property type="evidence" value="ECO:0007669"/>
    <property type="project" value="UniProtKB-KW"/>
</dbReference>
<dbReference type="PANTHER" id="PTHR12302:SF3">
    <property type="entry name" value="SERINE_THREONINE-PROTEIN KINASE 31"/>
    <property type="match status" value="1"/>
</dbReference>
<dbReference type="Proteomes" id="UP000054350">
    <property type="component" value="Unassembled WGS sequence"/>
</dbReference>
<dbReference type="eggNOG" id="ENOG502S1U4">
    <property type="taxonomic scope" value="Eukaryota"/>
</dbReference>
<keyword evidence="3" id="KW-0255">Endonuclease</keyword>
<keyword evidence="7" id="KW-0812">Transmembrane</keyword>
<sequence length="269" mass="29624">MDSAHSARNTAAAYAAAYPNLATALGVGAVVGVVALGVAKRNNTLWTRFNTAGEIPLRAPAKGDDDDGFRFYHTPTLRPFTPSQLPGRLRNKDVTISVRLAGIDCPEAAHFGMTAQPYSYEAMAYTVSRLMPGATVRPGAAKFARGTFSTAVSQIDDNQSRRSPTVGGVAGYVQIDVFRRDQYDRAVAMVWYRPYPVWMPWYWRNLSVDLLREGLAVVYRQAGAEYGGMKETFEKEEAKAKRVRRGLWSKPHLASPAEHKKAHRDVAGS</sequence>
<organism evidence="9 10">
    <name type="scientific">Allomyces macrogynus (strain ATCC 38327)</name>
    <name type="common">Allomyces javanicus var. macrogynus</name>
    <dbReference type="NCBI Taxonomy" id="578462"/>
    <lineage>
        <taxon>Eukaryota</taxon>
        <taxon>Fungi</taxon>
        <taxon>Fungi incertae sedis</taxon>
        <taxon>Blastocladiomycota</taxon>
        <taxon>Blastocladiomycetes</taxon>
        <taxon>Blastocladiales</taxon>
        <taxon>Blastocladiaceae</taxon>
        <taxon>Allomyces</taxon>
    </lineage>
</organism>
<keyword evidence="5" id="KW-0106">Calcium</keyword>
<comment type="similarity">
    <text evidence="1">Belongs to the LCL3 family.</text>
</comment>
<evidence type="ECO:0000256" key="2">
    <source>
        <dbReference type="ARBA" id="ARBA00022722"/>
    </source>
</evidence>
<keyword evidence="10" id="KW-1185">Reference proteome</keyword>
<protein>
    <recommendedName>
        <fullName evidence="8">TNase-like domain-containing protein</fullName>
    </recommendedName>
</protein>
<dbReference type="STRING" id="578462.A0A0L0T9G5"/>
<dbReference type="VEuPathDB" id="FungiDB:AMAG_15594"/>
<dbReference type="Gene3D" id="2.40.50.90">
    <property type="match status" value="1"/>
</dbReference>
<reference evidence="10" key="2">
    <citation type="submission" date="2009-11" db="EMBL/GenBank/DDBJ databases">
        <title>The Genome Sequence of Allomyces macrogynus strain ATCC 38327.</title>
        <authorList>
            <consortium name="The Broad Institute Genome Sequencing Platform"/>
            <person name="Russ C."/>
            <person name="Cuomo C."/>
            <person name="Shea T."/>
            <person name="Young S.K."/>
            <person name="Zeng Q."/>
            <person name="Koehrsen M."/>
            <person name="Haas B."/>
            <person name="Borodovsky M."/>
            <person name="Guigo R."/>
            <person name="Alvarado L."/>
            <person name="Berlin A."/>
            <person name="Borenstein D."/>
            <person name="Chen Z."/>
            <person name="Engels R."/>
            <person name="Freedman E."/>
            <person name="Gellesch M."/>
            <person name="Goldberg J."/>
            <person name="Griggs A."/>
            <person name="Gujja S."/>
            <person name="Heiman D."/>
            <person name="Hepburn T."/>
            <person name="Howarth C."/>
            <person name="Jen D."/>
            <person name="Larson L."/>
            <person name="Lewis B."/>
            <person name="Mehta T."/>
            <person name="Park D."/>
            <person name="Pearson M."/>
            <person name="Roberts A."/>
            <person name="Saif S."/>
            <person name="Shenoy N."/>
            <person name="Sisk P."/>
            <person name="Stolte C."/>
            <person name="Sykes S."/>
            <person name="Walk T."/>
            <person name="White J."/>
            <person name="Yandava C."/>
            <person name="Burger G."/>
            <person name="Gray M.W."/>
            <person name="Holland P.W.H."/>
            <person name="King N."/>
            <person name="Lang F.B.F."/>
            <person name="Roger A.J."/>
            <person name="Ruiz-Trillo I."/>
            <person name="Lander E."/>
            <person name="Nusbaum C."/>
        </authorList>
    </citation>
    <scope>NUCLEOTIDE SEQUENCE [LARGE SCALE GENOMIC DNA]</scope>
    <source>
        <strain evidence="10">ATCC 38327</strain>
    </source>
</reference>
<dbReference type="PROSITE" id="PS50830">
    <property type="entry name" value="TNASE_3"/>
    <property type="match status" value="1"/>
</dbReference>
<feature type="region of interest" description="Disordered" evidence="6">
    <location>
        <begin position="246"/>
        <end position="269"/>
    </location>
</feature>
<evidence type="ECO:0000256" key="6">
    <source>
        <dbReference type="SAM" id="MobiDB-lite"/>
    </source>
</evidence>
<dbReference type="OrthoDB" id="430293at2759"/>
<proteinExistence type="inferred from homology"/>
<feature type="domain" description="TNase-like" evidence="8">
    <location>
        <begin position="65"/>
        <end position="250"/>
    </location>
</feature>
<dbReference type="GO" id="GO:0016787">
    <property type="term" value="F:hydrolase activity"/>
    <property type="evidence" value="ECO:0007669"/>
    <property type="project" value="UniProtKB-KW"/>
</dbReference>
<name>A0A0L0T9G5_ALLM3</name>
<evidence type="ECO:0000256" key="4">
    <source>
        <dbReference type="ARBA" id="ARBA00022801"/>
    </source>
</evidence>
<feature type="transmembrane region" description="Helical" evidence="7">
    <location>
        <begin position="20"/>
        <end position="39"/>
    </location>
</feature>
<dbReference type="InterPro" id="IPR035437">
    <property type="entry name" value="SNase_OB-fold_sf"/>
</dbReference>
<evidence type="ECO:0000256" key="5">
    <source>
        <dbReference type="ARBA" id="ARBA00022837"/>
    </source>
</evidence>
<reference evidence="9 10" key="1">
    <citation type="submission" date="2009-11" db="EMBL/GenBank/DDBJ databases">
        <title>Annotation of Allomyces macrogynus ATCC 38327.</title>
        <authorList>
            <consortium name="The Broad Institute Genome Sequencing Platform"/>
            <person name="Russ C."/>
            <person name="Cuomo C."/>
            <person name="Burger G."/>
            <person name="Gray M.W."/>
            <person name="Holland P.W.H."/>
            <person name="King N."/>
            <person name="Lang F.B.F."/>
            <person name="Roger A.J."/>
            <person name="Ruiz-Trillo I."/>
            <person name="Young S.K."/>
            <person name="Zeng Q."/>
            <person name="Gargeya S."/>
            <person name="Fitzgerald M."/>
            <person name="Haas B."/>
            <person name="Abouelleil A."/>
            <person name="Alvarado L."/>
            <person name="Arachchi H.M."/>
            <person name="Berlin A."/>
            <person name="Chapman S.B."/>
            <person name="Gearin G."/>
            <person name="Goldberg J."/>
            <person name="Griggs A."/>
            <person name="Gujja S."/>
            <person name="Hansen M."/>
            <person name="Heiman D."/>
            <person name="Howarth C."/>
            <person name="Larimer J."/>
            <person name="Lui A."/>
            <person name="MacDonald P.J.P."/>
            <person name="McCowen C."/>
            <person name="Montmayeur A."/>
            <person name="Murphy C."/>
            <person name="Neiman D."/>
            <person name="Pearson M."/>
            <person name="Priest M."/>
            <person name="Roberts A."/>
            <person name="Saif S."/>
            <person name="Shea T."/>
            <person name="Sisk P."/>
            <person name="Stolte C."/>
            <person name="Sykes S."/>
            <person name="Wortman J."/>
            <person name="Nusbaum C."/>
            <person name="Birren B."/>
        </authorList>
    </citation>
    <scope>NUCLEOTIDE SEQUENCE [LARGE SCALE GENOMIC DNA]</scope>
    <source>
        <strain evidence="9 10">ATCC 38327</strain>
    </source>
</reference>
<keyword evidence="7" id="KW-0472">Membrane</keyword>
<evidence type="ECO:0000313" key="10">
    <source>
        <dbReference type="Proteomes" id="UP000054350"/>
    </source>
</evidence>
<dbReference type="Pfam" id="PF00565">
    <property type="entry name" value="SNase"/>
    <property type="match status" value="2"/>
</dbReference>
<dbReference type="InterPro" id="IPR016071">
    <property type="entry name" value="Staphylococal_nuclease_OB-fold"/>
</dbReference>
<dbReference type="SMART" id="SM00318">
    <property type="entry name" value="SNc"/>
    <property type="match status" value="1"/>
</dbReference>
<evidence type="ECO:0000259" key="8">
    <source>
        <dbReference type="PROSITE" id="PS50830"/>
    </source>
</evidence>
<keyword evidence="4" id="KW-0378">Hydrolase</keyword>
<gene>
    <name evidence="9" type="ORF">AMAG_15594</name>
</gene>
<dbReference type="EMBL" id="GG745371">
    <property type="protein sequence ID" value="KNE71361.1"/>
    <property type="molecule type" value="Genomic_DNA"/>
</dbReference>
<evidence type="ECO:0000313" key="9">
    <source>
        <dbReference type="EMBL" id="KNE71361.1"/>
    </source>
</evidence>
<keyword evidence="2" id="KW-0540">Nuclease</keyword>
<accession>A0A0L0T9G5</accession>
<dbReference type="AlphaFoldDB" id="A0A0L0T9G5"/>
<dbReference type="OMA" id="CKAGMAS"/>
<dbReference type="PANTHER" id="PTHR12302">
    <property type="entry name" value="EBNA2 BINDING PROTEIN P100"/>
    <property type="match status" value="1"/>
</dbReference>
<evidence type="ECO:0000256" key="7">
    <source>
        <dbReference type="SAM" id="Phobius"/>
    </source>
</evidence>